<feature type="compositionally biased region" description="Basic and acidic residues" evidence="3">
    <location>
        <begin position="9"/>
        <end position="19"/>
    </location>
</feature>
<evidence type="ECO:0000256" key="3">
    <source>
        <dbReference type="SAM" id="MobiDB-lite"/>
    </source>
</evidence>
<dbReference type="Proteomes" id="UP000635983">
    <property type="component" value="Unassembled WGS sequence"/>
</dbReference>
<evidence type="ECO:0000256" key="2">
    <source>
        <dbReference type="ARBA" id="ARBA00023002"/>
    </source>
</evidence>
<organism evidence="4 5">
    <name type="scientific">Pseudomonas matsuisoli</name>
    <dbReference type="NCBI Taxonomy" id="1515666"/>
    <lineage>
        <taxon>Bacteria</taxon>
        <taxon>Pseudomonadati</taxon>
        <taxon>Pseudomonadota</taxon>
        <taxon>Gammaproteobacteria</taxon>
        <taxon>Pseudomonadales</taxon>
        <taxon>Pseudomonadaceae</taxon>
        <taxon>Pseudomonas</taxon>
    </lineage>
</organism>
<dbReference type="RefSeq" id="WP_188983596.1">
    <property type="nucleotide sequence ID" value="NZ_BMPO01000005.1"/>
</dbReference>
<sequence length="286" mass="30749">MSNNFPPQKQDRLPGRETEMNPPAEFIREDYRGSGKLAGKVALITGGDSGIGRAAAIHFAREGADVAIVYFDEHDDAAEAKRLVEAEGRRCIIIPGDVRDSAFCKAAVDETVKSLGGLHVLVNNAGHQVVQTRLEDITDEQWETTFAINIHGYFYMARAALEHLSPGSSIINTTSINSFVGNAMLVDYTSTKGAIDGFTRSLSQQLIERDIRVNQVAPGPIWTPLQPASIGQHDPQKVASLGSEMPMGRAGQPSELGPAYVYLASNDSSYVSGQTIHVNGGKVVNG</sequence>
<dbReference type="PRINTS" id="PR00081">
    <property type="entry name" value="GDHRDH"/>
</dbReference>
<keyword evidence="2" id="KW-0560">Oxidoreductase</keyword>
<dbReference type="PANTHER" id="PTHR48107:SF16">
    <property type="entry name" value="NADPH-DEPENDENT ALDEHYDE REDUCTASE 1, CHLOROPLASTIC"/>
    <property type="match status" value="1"/>
</dbReference>
<dbReference type="InterPro" id="IPR020904">
    <property type="entry name" value="Sc_DH/Rdtase_CS"/>
</dbReference>
<dbReference type="PRINTS" id="PR00080">
    <property type="entry name" value="SDRFAMILY"/>
</dbReference>
<dbReference type="Gene3D" id="3.40.50.720">
    <property type="entry name" value="NAD(P)-binding Rossmann-like Domain"/>
    <property type="match status" value="1"/>
</dbReference>
<dbReference type="PANTHER" id="PTHR48107">
    <property type="entry name" value="NADPH-DEPENDENT ALDEHYDE REDUCTASE-LIKE PROTEIN, CHLOROPLASTIC-RELATED"/>
    <property type="match status" value="1"/>
</dbReference>
<name>A0A917PXD4_9PSED</name>
<keyword evidence="5" id="KW-1185">Reference proteome</keyword>
<comment type="caution">
    <text evidence="4">The sequence shown here is derived from an EMBL/GenBank/DDBJ whole genome shotgun (WGS) entry which is preliminary data.</text>
</comment>
<evidence type="ECO:0000313" key="5">
    <source>
        <dbReference type="Proteomes" id="UP000635983"/>
    </source>
</evidence>
<evidence type="ECO:0000256" key="1">
    <source>
        <dbReference type="ARBA" id="ARBA00006484"/>
    </source>
</evidence>
<dbReference type="EMBL" id="BMPO01000005">
    <property type="protein sequence ID" value="GGJ98291.1"/>
    <property type="molecule type" value="Genomic_DNA"/>
</dbReference>
<dbReference type="FunFam" id="3.40.50.720:FF:000084">
    <property type="entry name" value="Short-chain dehydrogenase reductase"/>
    <property type="match status" value="1"/>
</dbReference>
<reference evidence="4" key="2">
    <citation type="submission" date="2020-09" db="EMBL/GenBank/DDBJ databases">
        <authorList>
            <person name="Sun Q."/>
            <person name="Ohkuma M."/>
        </authorList>
    </citation>
    <scope>NUCLEOTIDE SEQUENCE</scope>
    <source>
        <strain evidence="4">JCM 30078</strain>
    </source>
</reference>
<dbReference type="Pfam" id="PF13561">
    <property type="entry name" value="adh_short_C2"/>
    <property type="match status" value="1"/>
</dbReference>
<accession>A0A917PXD4</accession>
<dbReference type="PROSITE" id="PS00061">
    <property type="entry name" value="ADH_SHORT"/>
    <property type="match status" value="1"/>
</dbReference>
<comment type="similarity">
    <text evidence="1">Belongs to the short-chain dehydrogenases/reductases (SDR) family.</text>
</comment>
<proteinExistence type="inferred from homology"/>
<dbReference type="CDD" id="cd05355">
    <property type="entry name" value="SDR_c1"/>
    <property type="match status" value="1"/>
</dbReference>
<dbReference type="AlphaFoldDB" id="A0A917PXD4"/>
<evidence type="ECO:0000313" key="4">
    <source>
        <dbReference type="EMBL" id="GGJ98291.1"/>
    </source>
</evidence>
<reference evidence="4" key="1">
    <citation type="journal article" date="2014" name="Int. J. Syst. Evol. Microbiol.">
        <title>Complete genome sequence of Corynebacterium casei LMG S-19264T (=DSM 44701T), isolated from a smear-ripened cheese.</title>
        <authorList>
            <consortium name="US DOE Joint Genome Institute (JGI-PGF)"/>
            <person name="Walter F."/>
            <person name="Albersmeier A."/>
            <person name="Kalinowski J."/>
            <person name="Ruckert C."/>
        </authorList>
    </citation>
    <scope>NUCLEOTIDE SEQUENCE</scope>
    <source>
        <strain evidence="4">JCM 30078</strain>
    </source>
</reference>
<dbReference type="InterPro" id="IPR036291">
    <property type="entry name" value="NAD(P)-bd_dom_sf"/>
</dbReference>
<dbReference type="GO" id="GO:0016614">
    <property type="term" value="F:oxidoreductase activity, acting on CH-OH group of donors"/>
    <property type="evidence" value="ECO:0007669"/>
    <property type="project" value="UniProtKB-ARBA"/>
</dbReference>
<dbReference type="SUPFAM" id="SSF51735">
    <property type="entry name" value="NAD(P)-binding Rossmann-fold domains"/>
    <property type="match status" value="1"/>
</dbReference>
<dbReference type="NCBIfam" id="NF005214">
    <property type="entry name" value="PRK06701.1"/>
    <property type="match status" value="1"/>
</dbReference>
<protein>
    <submittedName>
        <fullName evidence="4">NAD(P)-dependent oxidoreductase</fullName>
    </submittedName>
</protein>
<dbReference type="InterPro" id="IPR002347">
    <property type="entry name" value="SDR_fam"/>
</dbReference>
<feature type="region of interest" description="Disordered" evidence="3">
    <location>
        <begin position="1"/>
        <end position="22"/>
    </location>
</feature>
<gene>
    <name evidence="4" type="ORF">GCM10009304_25300</name>
</gene>